<evidence type="ECO:0000256" key="2">
    <source>
        <dbReference type="ARBA" id="ARBA00022980"/>
    </source>
</evidence>
<dbReference type="InterPro" id="IPR002363">
    <property type="entry name" value="Ribosomal_uL10_CS_bac"/>
</dbReference>
<dbReference type="Gene3D" id="3.30.70.1730">
    <property type="match status" value="1"/>
</dbReference>
<proteinExistence type="inferred from homology"/>
<comment type="caution">
    <text evidence="6">The sequence shown here is derived from an EMBL/GenBank/DDBJ whole genome shotgun (WGS) entry which is preliminary data.</text>
</comment>
<evidence type="ECO:0000256" key="3">
    <source>
        <dbReference type="ARBA" id="ARBA00023274"/>
    </source>
</evidence>
<dbReference type="GO" id="GO:0015934">
    <property type="term" value="C:large ribosomal subunit"/>
    <property type="evidence" value="ECO:0007669"/>
    <property type="project" value="InterPro"/>
</dbReference>
<dbReference type="Pfam" id="PF00466">
    <property type="entry name" value="Ribosomal_L10"/>
    <property type="match status" value="1"/>
</dbReference>
<dbReference type="InterPro" id="IPR001790">
    <property type="entry name" value="Ribosomal_uL10"/>
</dbReference>
<dbReference type="Proteomes" id="UP000657006">
    <property type="component" value="Unassembled WGS sequence"/>
</dbReference>
<dbReference type="AlphaFoldDB" id="A0A926HWZ8"/>
<protein>
    <recommendedName>
        <fullName evidence="4 5">Large ribosomal subunit protein uL10</fullName>
    </recommendedName>
</protein>
<dbReference type="InterPro" id="IPR022973">
    <property type="entry name" value="Ribosomal_uL10_bac"/>
</dbReference>
<dbReference type="CDD" id="cd05797">
    <property type="entry name" value="Ribosomal_L10"/>
    <property type="match status" value="1"/>
</dbReference>
<dbReference type="NCBIfam" id="NF000955">
    <property type="entry name" value="PRK00099.1-1"/>
    <property type="match status" value="1"/>
</dbReference>
<dbReference type="Gene3D" id="6.10.250.290">
    <property type="match status" value="1"/>
</dbReference>
<keyword evidence="5" id="KW-0699">rRNA-binding</keyword>
<dbReference type="InterPro" id="IPR047865">
    <property type="entry name" value="Ribosomal_uL10_bac_type"/>
</dbReference>
<dbReference type="RefSeq" id="WP_177714818.1">
    <property type="nucleotide sequence ID" value="NZ_JACRSQ010000008.1"/>
</dbReference>
<gene>
    <name evidence="5" type="primary">rplJ</name>
    <name evidence="6" type="ORF">H8730_06770</name>
</gene>
<keyword evidence="5" id="KW-0694">RNA-binding</keyword>
<dbReference type="GO" id="GO:0003735">
    <property type="term" value="F:structural constituent of ribosome"/>
    <property type="evidence" value="ECO:0007669"/>
    <property type="project" value="InterPro"/>
</dbReference>
<dbReference type="SUPFAM" id="SSF160369">
    <property type="entry name" value="Ribosomal protein L10-like"/>
    <property type="match status" value="1"/>
</dbReference>
<sequence>MPKIEAKQKVVNEIKEKLERASSVVLVDARGLTVEQDTKMRKALREAGVDYKVYKNTMVNFAIKGTEFEALAPHLEGPTSVAISYDDATAAARNLDSFVNDFEPLEFKAGVVDSVYYDASNIVKIAKIPPREELLSRLLGSFKSPMASFARVINEIVKKGGEAAPAETPAEAAAEDSAE</sequence>
<reference evidence="6" key="1">
    <citation type="submission" date="2020-08" db="EMBL/GenBank/DDBJ databases">
        <title>Genome public.</title>
        <authorList>
            <person name="Liu C."/>
            <person name="Sun Q."/>
        </authorList>
    </citation>
    <scope>NUCLEOTIDE SEQUENCE</scope>
    <source>
        <strain evidence="6">NSJ-32</strain>
    </source>
</reference>
<evidence type="ECO:0000256" key="5">
    <source>
        <dbReference type="HAMAP-Rule" id="MF_00362"/>
    </source>
</evidence>
<dbReference type="GO" id="GO:0070180">
    <property type="term" value="F:large ribosomal subunit rRNA binding"/>
    <property type="evidence" value="ECO:0007669"/>
    <property type="project" value="UniProtKB-UniRule"/>
</dbReference>
<name>A0A926HWZ8_9FIRM</name>
<comment type="subunit">
    <text evidence="5">Part of the ribosomal stalk of the 50S ribosomal subunit. The N-terminus interacts with L11 and the large rRNA to form the base of the stalk. The C-terminus forms an elongated spine to which L12 dimers bind in a sequential fashion forming a multimeric L10(L12)X complex.</text>
</comment>
<evidence type="ECO:0000313" key="6">
    <source>
        <dbReference type="EMBL" id="MBC8543242.1"/>
    </source>
</evidence>
<evidence type="ECO:0000256" key="1">
    <source>
        <dbReference type="ARBA" id="ARBA00008889"/>
    </source>
</evidence>
<keyword evidence="7" id="KW-1185">Reference proteome</keyword>
<evidence type="ECO:0000313" key="7">
    <source>
        <dbReference type="Proteomes" id="UP000657006"/>
    </source>
</evidence>
<organism evidence="6 7">
    <name type="scientific">Bianquea renquensis</name>
    <dbReference type="NCBI Taxonomy" id="2763661"/>
    <lineage>
        <taxon>Bacteria</taxon>
        <taxon>Bacillati</taxon>
        <taxon>Bacillota</taxon>
        <taxon>Clostridia</taxon>
        <taxon>Eubacteriales</taxon>
        <taxon>Bianqueaceae</taxon>
        <taxon>Bianquea</taxon>
    </lineage>
</organism>
<dbReference type="PANTHER" id="PTHR11560">
    <property type="entry name" value="39S RIBOSOMAL PROTEIN L10, MITOCHONDRIAL"/>
    <property type="match status" value="1"/>
</dbReference>
<dbReference type="GO" id="GO:0006412">
    <property type="term" value="P:translation"/>
    <property type="evidence" value="ECO:0007669"/>
    <property type="project" value="UniProtKB-UniRule"/>
</dbReference>
<dbReference type="InterPro" id="IPR043141">
    <property type="entry name" value="Ribosomal_uL10-like_sf"/>
</dbReference>
<comment type="function">
    <text evidence="5">Forms part of the ribosomal stalk, playing a central role in the interaction of the ribosome with GTP-bound translation factors.</text>
</comment>
<keyword evidence="3 5" id="KW-0687">Ribonucleoprotein</keyword>
<dbReference type="EMBL" id="JACRSQ010000008">
    <property type="protein sequence ID" value="MBC8543242.1"/>
    <property type="molecule type" value="Genomic_DNA"/>
</dbReference>
<evidence type="ECO:0000256" key="4">
    <source>
        <dbReference type="ARBA" id="ARBA00035202"/>
    </source>
</evidence>
<keyword evidence="2 5" id="KW-0689">Ribosomal protein</keyword>
<dbReference type="PROSITE" id="PS01109">
    <property type="entry name" value="RIBOSOMAL_L10"/>
    <property type="match status" value="1"/>
</dbReference>
<dbReference type="HAMAP" id="MF_00362">
    <property type="entry name" value="Ribosomal_uL10"/>
    <property type="match status" value="1"/>
</dbReference>
<accession>A0A926HWZ8</accession>
<comment type="similarity">
    <text evidence="1 5">Belongs to the universal ribosomal protein uL10 family.</text>
</comment>